<comment type="caution">
    <text evidence="1">The sequence shown here is derived from an EMBL/GenBank/DDBJ whole genome shotgun (WGS) entry which is preliminary data.</text>
</comment>
<keyword evidence="2" id="KW-1185">Reference proteome</keyword>
<protein>
    <submittedName>
        <fullName evidence="1">Antitoxin HicB</fullName>
    </submittedName>
</protein>
<proteinExistence type="predicted"/>
<sequence>MAFNEEGLSDLSSHFSKDDAYIFVQVPDLQGGYTQGTDTLNAVTMTEDLIGNLLSDKTQYPKPSQPEDIKLKDGETLVYVSVDFAGFRMKYSRTIRKNVTIPEYLNVMAKERKVNVSQVLTEALKAKLEA</sequence>
<dbReference type="InterPro" id="IPR035069">
    <property type="entry name" value="TTHA1013/TTHA0281-like"/>
</dbReference>
<reference evidence="2" key="1">
    <citation type="journal article" date="2019" name="Int. J. Syst. Evol. Microbiol.">
        <title>The Global Catalogue of Microorganisms (GCM) 10K type strain sequencing project: providing services to taxonomists for standard genome sequencing and annotation.</title>
        <authorList>
            <consortium name="The Broad Institute Genomics Platform"/>
            <consortium name="The Broad Institute Genome Sequencing Center for Infectious Disease"/>
            <person name="Wu L."/>
            <person name="Ma J."/>
        </authorList>
    </citation>
    <scope>NUCLEOTIDE SEQUENCE [LARGE SCALE GENOMIC DNA]</scope>
    <source>
        <strain evidence="2">CCM 8906</strain>
    </source>
</reference>
<dbReference type="Gene3D" id="3.30.160.250">
    <property type="match status" value="1"/>
</dbReference>
<dbReference type="EMBL" id="JBHTOM010000022">
    <property type="protein sequence ID" value="MFD1550308.1"/>
    <property type="molecule type" value="Genomic_DNA"/>
</dbReference>
<dbReference type="Proteomes" id="UP001597195">
    <property type="component" value="Unassembled WGS sequence"/>
</dbReference>
<name>A0ABW4H6Y8_9LACO</name>
<dbReference type="RefSeq" id="WP_225421402.1">
    <property type="nucleotide sequence ID" value="NZ_RHNZ01000025.1"/>
</dbReference>
<evidence type="ECO:0000313" key="2">
    <source>
        <dbReference type="Proteomes" id="UP001597195"/>
    </source>
</evidence>
<dbReference type="SUPFAM" id="SSF143100">
    <property type="entry name" value="TTHA1013/TTHA0281-like"/>
    <property type="match status" value="1"/>
</dbReference>
<organism evidence="1 2">
    <name type="scientific">Levilactobacillus fuyuanensis</name>
    <dbReference type="NCBI Taxonomy" id="2486022"/>
    <lineage>
        <taxon>Bacteria</taxon>
        <taxon>Bacillati</taxon>
        <taxon>Bacillota</taxon>
        <taxon>Bacilli</taxon>
        <taxon>Lactobacillales</taxon>
        <taxon>Lactobacillaceae</taxon>
        <taxon>Levilactobacillus</taxon>
    </lineage>
</organism>
<accession>A0ABW4H6Y8</accession>
<evidence type="ECO:0000313" key="1">
    <source>
        <dbReference type="EMBL" id="MFD1550308.1"/>
    </source>
</evidence>
<gene>
    <name evidence="1" type="ORF">ACFQ5T_11505</name>
</gene>